<dbReference type="SUPFAM" id="SSF52317">
    <property type="entry name" value="Class I glutamine amidotransferase-like"/>
    <property type="match status" value="1"/>
</dbReference>
<feature type="domain" description="DJ-1/PfpI" evidence="1">
    <location>
        <begin position="2"/>
        <end position="165"/>
    </location>
</feature>
<dbReference type="NCBIfam" id="TIGR01383">
    <property type="entry name" value="not_thiJ"/>
    <property type="match status" value="1"/>
</dbReference>
<name>A0A8J6J0F5_9FIRM</name>
<gene>
    <name evidence="2" type="ORF">H8S11_08205</name>
</gene>
<dbReference type="InterPro" id="IPR002818">
    <property type="entry name" value="DJ-1/PfpI"/>
</dbReference>
<proteinExistence type="predicted"/>
<keyword evidence="3" id="KW-1185">Reference proteome</keyword>
<comment type="caution">
    <text evidence="2">The sequence shown here is derived from an EMBL/GenBank/DDBJ whole genome shotgun (WGS) entry which is preliminary data.</text>
</comment>
<dbReference type="InterPro" id="IPR050325">
    <property type="entry name" value="Prot/Nucl_acid_deglycase"/>
</dbReference>
<dbReference type="RefSeq" id="WP_186852797.1">
    <property type="nucleotide sequence ID" value="NZ_JACOPO010000004.1"/>
</dbReference>
<dbReference type="GO" id="GO:0005737">
    <property type="term" value="C:cytoplasm"/>
    <property type="evidence" value="ECO:0007669"/>
    <property type="project" value="TreeGrafter"/>
</dbReference>
<dbReference type="PANTHER" id="PTHR48094">
    <property type="entry name" value="PROTEIN/NUCLEIC ACID DEGLYCASE DJ-1-RELATED"/>
    <property type="match status" value="1"/>
</dbReference>
<evidence type="ECO:0000313" key="3">
    <source>
        <dbReference type="Proteomes" id="UP000628736"/>
    </source>
</evidence>
<dbReference type="InterPro" id="IPR029062">
    <property type="entry name" value="Class_I_gatase-like"/>
</dbReference>
<dbReference type="Proteomes" id="UP000628736">
    <property type="component" value="Unassembled WGS sequence"/>
</dbReference>
<evidence type="ECO:0000259" key="1">
    <source>
        <dbReference type="Pfam" id="PF01965"/>
    </source>
</evidence>
<dbReference type="CDD" id="cd03135">
    <property type="entry name" value="GATase1_DJ-1"/>
    <property type="match status" value="1"/>
</dbReference>
<organism evidence="2 3">
    <name type="scientific">Flintibacter hominis</name>
    <dbReference type="NCBI Taxonomy" id="2763048"/>
    <lineage>
        <taxon>Bacteria</taxon>
        <taxon>Bacillati</taxon>
        <taxon>Bacillota</taxon>
        <taxon>Clostridia</taxon>
        <taxon>Eubacteriales</taxon>
        <taxon>Flintibacter</taxon>
    </lineage>
</organism>
<dbReference type="Pfam" id="PF01965">
    <property type="entry name" value="DJ-1_PfpI"/>
    <property type="match status" value="1"/>
</dbReference>
<dbReference type="AlphaFoldDB" id="A0A8J6J0F5"/>
<dbReference type="Gene3D" id="3.40.50.880">
    <property type="match status" value="1"/>
</dbReference>
<reference evidence="2" key="1">
    <citation type="submission" date="2020-08" db="EMBL/GenBank/DDBJ databases">
        <title>Genome public.</title>
        <authorList>
            <person name="Liu C."/>
            <person name="Sun Q."/>
        </authorList>
    </citation>
    <scope>NUCLEOTIDE SEQUENCE</scope>
    <source>
        <strain evidence="2">NSJ-23</strain>
    </source>
</reference>
<dbReference type="PANTHER" id="PTHR48094:SF12">
    <property type="entry name" value="PARKINSON DISEASE PROTEIN 7 HOMOLOG"/>
    <property type="match status" value="1"/>
</dbReference>
<protein>
    <submittedName>
        <fullName evidence="2">DJ-1/PfpI family protein</fullName>
    </submittedName>
</protein>
<dbReference type="InterPro" id="IPR006287">
    <property type="entry name" value="DJ-1"/>
</dbReference>
<dbReference type="EMBL" id="JACOPO010000004">
    <property type="protein sequence ID" value="MBC5722791.1"/>
    <property type="molecule type" value="Genomic_DNA"/>
</dbReference>
<sequence length="182" mass="18925">MVYILLAPGFEEAEALVPADLLRRGGVETALVSTDGAVVAGGRQITIKADLTLDQVELDRADMLVLPGGGVGVQKLGQEPTVEKLVREAAKRGIPLAAICAAPTLLGRWGLLEGRRAVCYPGMEGQMNGAVAADSPSHVVVDGPAKLITGQAAGSAFDFGLALVEYLAGRERAEEVRASICY</sequence>
<accession>A0A8J6J0F5</accession>
<evidence type="ECO:0000313" key="2">
    <source>
        <dbReference type="EMBL" id="MBC5722791.1"/>
    </source>
</evidence>